<protein>
    <submittedName>
        <fullName evidence="2">Uncharacterized protein</fullName>
    </submittedName>
</protein>
<dbReference type="Proteomes" id="UP001551329">
    <property type="component" value="Unassembled WGS sequence"/>
</dbReference>
<organism evidence="2 3">
    <name type="scientific">Streptomyces narbonensis</name>
    <dbReference type="NCBI Taxonomy" id="67333"/>
    <lineage>
        <taxon>Bacteria</taxon>
        <taxon>Bacillati</taxon>
        <taxon>Actinomycetota</taxon>
        <taxon>Actinomycetes</taxon>
        <taxon>Kitasatosporales</taxon>
        <taxon>Streptomycetaceae</taxon>
        <taxon>Streptomyces</taxon>
    </lineage>
</organism>
<evidence type="ECO:0000313" key="2">
    <source>
        <dbReference type="EMBL" id="MEU7074725.1"/>
    </source>
</evidence>
<proteinExistence type="predicted"/>
<keyword evidence="1" id="KW-0175">Coiled coil</keyword>
<accession>A0ABV3CIX9</accession>
<feature type="coiled-coil region" evidence="1">
    <location>
        <begin position="8"/>
        <end position="43"/>
    </location>
</feature>
<evidence type="ECO:0000256" key="1">
    <source>
        <dbReference type="SAM" id="Coils"/>
    </source>
</evidence>
<dbReference type="EMBL" id="JBEZAE010000029">
    <property type="protein sequence ID" value="MEU7074725.1"/>
    <property type="molecule type" value="Genomic_DNA"/>
</dbReference>
<dbReference type="RefSeq" id="WP_358477240.1">
    <property type="nucleotide sequence ID" value="NZ_JBEZAE010000029.1"/>
</dbReference>
<comment type="caution">
    <text evidence="2">The sequence shown here is derived from an EMBL/GenBank/DDBJ whole genome shotgun (WGS) entry which is preliminary data.</text>
</comment>
<reference evidence="2 3" key="1">
    <citation type="submission" date="2024-06" db="EMBL/GenBank/DDBJ databases">
        <title>The Natural Products Discovery Center: Release of the First 8490 Sequenced Strains for Exploring Actinobacteria Biosynthetic Diversity.</title>
        <authorList>
            <person name="Kalkreuter E."/>
            <person name="Kautsar S.A."/>
            <person name="Yang D."/>
            <person name="Bader C.D."/>
            <person name="Teijaro C.N."/>
            <person name="Fluegel L."/>
            <person name="Davis C.M."/>
            <person name="Simpson J.R."/>
            <person name="Lauterbach L."/>
            <person name="Steele A.D."/>
            <person name="Gui C."/>
            <person name="Meng S."/>
            <person name="Li G."/>
            <person name="Viehrig K."/>
            <person name="Ye F."/>
            <person name="Su P."/>
            <person name="Kiefer A.F."/>
            <person name="Nichols A."/>
            <person name="Cepeda A.J."/>
            <person name="Yan W."/>
            <person name="Fan B."/>
            <person name="Jiang Y."/>
            <person name="Adhikari A."/>
            <person name="Zheng C.-J."/>
            <person name="Schuster L."/>
            <person name="Cowan T.M."/>
            <person name="Smanski M.J."/>
            <person name="Chevrette M.G."/>
            <person name="De Carvalho L.P.S."/>
            <person name="Shen B."/>
        </authorList>
    </citation>
    <scope>NUCLEOTIDE SEQUENCE [LARGE SCALE GENOMIC DNA]</scope>
    <source>
        <strain evidence="2 3">NPDC045974</strain>
    </source>
</reference>
<keyword evidence="3" id="KW-1185">Reference proteome</keyword>
<gene>
    <name evidence="2" type="ORF">AB0A88_31995</name>
</gene>
<evidence type="ECO:0000313" key="3">
    <source>
        <dbReference type="Proteomes" id="UP001551329"/>
    </source>
</evidence>
<sequence length="45" mass="5591">MTDRWFNLSELRQIMAEQEQQMREKQERVVRQYQELMAEKEDSDG</sequence>
<name>A0ABV3CIX9_9ACTN</name>